<feature type="domain" description="Autotransporter" evidence="3">
    <location>
        <begin position="790"/>
        <end position="1073"/>
    </location>
</feature>
<dbReference type="GO" id="GO:0019867">
    <property type="term" value="C:outer membrane"/>
    <property type="evidence" value="ECO:0007669"/>
    <property type="project" value="InterPro"/>
</dbReference>
<dbReference type="Gene3D" id="2.40.128.130">
    <property type="entry name" value="Autotransporter beta-domain"/>
    <property type="match status" value="1"/>
</dbReference>
<gene>
    <name evidence="4" type="ORF">FKM52_17490</name>
</gene>
<dbReference type="InterPro" id="IPR043990">
    <property type="entry name" value="AC_1"/>
</dbReference>
<dbReference type="PROSITE" id="PS51208">
    <property type="entry name" value="AUTOTRANSPORTER"/>
    <property type="match status" value="1"/>
</dbReference>
<dbReference type="InterPro" id="IPR005546">
    <property type="entry name" value="Autotransporte_beta"/>
</dbReference>
<comment type="caution">
    <text evidence="4">The sequence shown here is derived from an EMBL/GenBank/DDBJ whole genome shotgun (WGS) entry which is preliminary data.</text>
</comment>
<dbReference type="NCBIfam" id="TIGR01414">
    <property type="entry name" value="autotrans_barl"/>
    <property type="match status" value="1"/>
</dbReference>
<reference evidence="4 5" key="1">
    <citation type="submission" date="2019-06" db="EMBL/GenBank/DDBJ databases">
        <authorList>
            <person name="Yang Y."/>
        </authorList>
    </citation>
    <scope>NUCLEOTIDE SEQUENCE [LARGE SCALE GENOMIC DNA]</scope>
    <source>
        <strain evidence="4 5">BIT-26</strain>
    </source>
</reference>
<feature type="region of interest" description="Disordered" evidence="1">
    <location>
        <begin position="729"/>
        <end position="752"/>
    </location>
</feature>
<accession>A0A506V5U7</accession>
<evidence type="ECO:0000313" key="4">
    <source>
        <dbReference type="EMBL" id="TPW40710.1"/>
    </source>
</evidence>
<dbReference type="SUPFAM" id="SSF103515">
    <property type="entry name" value="Autotransporter"/>
    <property type="match status" value="1"/>
</dbReference>
<dbReference type="PANTHER" id="PTHR12338:SF5">
    <property type="entry name" value="ANTIGEN 43-RELATED"/>
    <property type="match status" value="1"/>
</dbReference>
<keyword evidence="2" id="KW-0472">Membrane</keyword>
<evidence type="ECO:0000256" key="2">
    <source>
        <dbReference type="SAM" id="Phobius"/>
    </source>
</evidence>
<dbReference type="CDD" id="cd01344">
    <property type="entry name" value="PL2_Passenger_AT"/>
    <property type="match status" value="1"/>
</dbReference>
<keyword evidence="2" id="KW-1133">Transmembrane helix</keyword>
<dbReference type="InterPro" id="IPR006315">
    <property type="entry name" value="OM_autotransptr_brl_dom"/>
</dbReference>
<dbReference type="AlphaFoldDB" id="A0A506V5U7"/>
<dbReference type="PANTHER" id="PTHR12338">
    <property type="entry name" value="AUTOTRANSPORTER"/>
    <property type="match status" value="1"/>
</dbReference>
<evidence type="ECO:0000313" key="5">
    <source>
        <dbReference type="Proteomes" id="UP000319523"/>
    </source>
</evidence>
<dbReference type="OrthoDB" id="6053567at2"/>
<dbReference type="Pfam" id="PF18883">
    <property type="entry name" value="AC_1"/>
    <property type="match status" value="1"/>
</dbReference>
<dbReference type="InterPro" id="IPR050909">
    <property type="entry name" value="Bact_Autotransporter_VF"/>
</dbReference>
<dbReference type="EMBL" id="VHQI01000012">
    <property type="protein sequence ID" value="TPW40710.1"/>
    <property type="molecule type" value="Genomic_DNA"/>
</dbReference>
<dbReference type="InterPro" id="IPR012332">
    <property type="entry name" value="Autotransporter_pectin_lyase_C"/>
</dbReference>
<dbReference type="InterPro" id="IPR011050">
    <property type="entry name" value="Pectin_lyase_fold/virulence"/>
</dbReference>
<keyword evidence="2" id="KW-0812">Transmembrane</keyword>
<keyword evidence="5" id="KW-1185">Reference proteome</keyword>
<evidence type="ECO:0000259" key="3">
    <source>
        <dbReference type="PROSITE" id="PS51208"/>
    </source>
</evidence>
<proteinExistence type="predicted"/>
<evidence type="ECO:0000256" key="1">
    <source>
        <dbReference type="SAM" id="MobiDB-lite"/>
    </source>
</evidence>
<feature type="compositionally biased region" description="Low complexity" evidence="1">
    <location>
        <begin position="736"/>
        <end position="750"/>
    </location>
</feature>
<name>A0A506V5U7_9GAMM</name>
<dbReference type="Gene3D" id="2.160.20.20">
    <property type="match status" value="2"/>
</dbReference>
<dbReference type="Proteomes" id="UP000319523">
    <property type="component" value="Unassembled WGS sequence"/>
</dbReference>
<protein>
    <submittedName>
        <fullName evidence="4">Autotransporter outer membrane beta-barrel domain-containing protein</fullName>
    </submittedName>
</protein>
<dbReference type="SUPFAM" id="SSF51126">
    <property type="entry name" value="Pectin lyase-like"/>
    <property type="match status" value="1"/>
</dbReference>
<dbReference type="SMART" id="SM00869">
    <property type="entry name" value="Autotransporter"/>
    <property type="match status" value="1"/>
</dbReference>
<dbReference type="InterPro" id="IPR036709">
    <property type="entry name" value="Autotransporte_beta_dom_sf"/>
</dbReference>
<sequence length="1073" mass="112766">MERYQYEGLFMNSKKYLGFLPITGLGVGKTCLLISLLPFSVNGASSWREESGGTTQVTSGYTSTDDKDYPLYVSGAGSELIANGNYEFNANSATSGAAEILNNGKLTVDGVTLKNDGSASPGVTGIAVVNIESGQLDMKNSSVITNAQTAYGIKSSGDSIIDITDSEITMGNVASNAIDLSGNTKLTADNLTINANSATSRGLLINDAGVSVDLKNSTINFNDPTNNYVAAIEQNAGSLVADNLTIKNKGVVSGIVIDGGNSHQVSQSRISNSNISVDGGNALTVSNASVTLNNVNASTAQDNSNVLDLYADGHADINGGSYSSTGNNANIIWLASADSSLTIKNATLSSSGNSSHALNADSAGADATSVKIITKGEKSYGFYTTKASSGTDLTIETTGKTGVGVFSAGGGYLTLKDSTITTRGENAYGAAVNPSSVLKVENSEVTTYGDSAAAIYSTVGKLVAKDSVFTSAGNAVGMWARGYSEQMQSNISFDHVTLSSASLEAIKVSGSKLVMSATNGSLLEGKGGKLLNVLTNPNDATQISDATLEARGNTTLKGDIYVDADSKASIKLYENSLLTGAVENADINVDGSSQWQMTGNSTVQNLINAGTVAFNSGVVADVLTVKGNYQGNNGTLIFNSALNGDDSATNKLIVAGDTSGTTNVVVNNAGGTGAQTVDGVELIHVDGASDGEFVQQGRIVAGAYEYQLGRGAGDNAGNWYLTNWLTEEDTPEEQPGDNGNGNNPGKPAKPTRAVVRPEAGGYIANSAAAATLFNLSLHDRLGNRSLSDVNDEARSSLWLRQVAGHNRAYMGNSLDAKSNRYVVQLGGDLLQADVGEGRLHIGPMLGYGRQSTNVHSTLTNHKTDSSISGYSVGAYASWFANQASDSGFWLDSWLQYNWFDSSVAGEGLWTEKYRTQGVSASLEGGYAWKALERQGKNQRTYGFYLQPHAQLIFNGLKTVRMVEQNGTQVVTNKNRNWLSRVGVRGWIEESKLPGESNLKPYVEVNWLYNSDPYEVNLNSVNVQQDSGSSRAELKTGIEGKVSDNFHLNGSVALQKGRDHYQDASVMLGAKYTF</sequence>
<organism evidence="4 5">
    <name type="scientific">Mixta tenebrionis</name>
    <dbReference type="NCBI Taxonomy" id="2562439"/>
    <lineage>
        <taxon>Bacteria</taxon>
        <taxon>Pseudomonadati</taxon>
        <taxon>Pseudomonadota</taxon>
        <taxon>Gammaproteobacteria</taxon>
        <taxon>Enterobacterales</taxon>
        <taxon>Erwiniaceae</taxon>
        <taxon>Mixta</taxon>
    </lineage>
</organism>
<feature type="transmembrane region" description="Helical" evidence="2">
    <location>
        <begin position="16"/>
        <end position="39"/>
    </location>
</feature>